<gene>
    <name evidence="1" type="ORF">NUW54_g11665</name>
</gene>
<dbReference type="EMBL" id="JANSHE010004643">
    <property type="protein sequence ID" value="KAJ2975844.1"/>
    <property type="molecule type" value="Genomic_DNA"/>
</dbReference>
<sequence>MPPADVEDIWSDSDDELEADVETSVDLGVPDGPVDDPAVLLDPTVSRIGGHPVRCPFASSCSFRILIFEFHRVFSHRSPPRAVLPRYAPSAHLACDMPQLLTAHGAARPNLVPTERKPQRPRPSSSGAAQTDPVSARKEGRLASRISSGPSVAAVSHSNTYCLLRAIGLPPRAARVVIATHTTQRSDSREQNDVQHLLVAGGRVASSCAGGFIGGRTHARTHAVLVPRGRPSQRGANEAPPPPQRPAFSSPASPALPACAR</sequence>
<comment type="caution">
    <text evidence="1">The sequence shown here is derived from an EMBL/GenBank/DDBJ whole genome shotgun (WGS) entry which is preliminary data.</text>
</comment>
<reference evidence="1" key="1">
    <citation type="submission" date="2022-08" db="EMBL/GenBank/DDBJ databases">
        <title>Genome Sequence of Pycnoporus sanguineus.</title>
        <authorList>
            <person name="Buettner E."/>
        </authorList>
    </citation>
    <scope>NUCLEOTIDE SEQUENCE</scope>
    <source>
        <strain evidence="1">CG-C14</strain>
    </source>
</reference>
<evidence type="ECO:0000313" key="2">
    <source>
        <dbReference type="Proteomes" id="UP001144978"/>
    </source>
</evidence>
<organism evidence="1 2">
    <name type="scientific">Trametes sanguinea</name>
    <dbReference type="NCBI Taxonomy" id="158606"/>
    <lineage>
        <taxon>Eukaryota</taxon>
        <taxon>Fungi</taxon>
        <taxon>Dikarya</taxon>
        <taxon>Basidiomycota</taxon>
        <taxon>Agaricomycotina</taxon>
        <taxon>Agaricomycetes</taxon>
        <taxon>Polyporales</taxon>
        <taxon>Polyporaceae</taxon>
        <taxon>Trametes</taxon>
    </lineage>
</organism>
<protein>
    <submittedName>
        <fullName evidence="1">Uncharacterized protein</fullName>
    </submittedName>
</protein>
<dbReference type="Proteomes" id="UP001144978">
    <property type="component" value="Unassembled WGS sequence"/>
</dbReference>
<name>A0ACC1NA96_9APHY</name>
<accession>A0ACC1NA96</accession>
<evidence type="ECO:0000313" key="1">
    <source>
        <dbReference type="EMBL" id="KAJ2975844.1"/>
    </source>
</evidence>
<proteinExistence type="predicted"/>
<keyword evidence="2" id="KW-1185">Reference proteome</keyword>